<feature type="region of interest" description="Disordered" evidence="1">
    <location>
        <begin position="1"/>
        <end position="43"/>
    </location>
</feature>
<sequence>MPRRRGSAQGNGGDAAGGRVAGGRRAAKDTRVAEPRRRGRPRREVAVKAAIPMPDGVSPAWRAFYEALHAAWQRRG</sequence>
<dbReference type="AlphaFoldDB" id="A0A1I7GBD6"/>
<organism evidence="2 3">
    <name type="scientific">Alicyclobacillus macrosporangiidus</name>
    <dbReference type="NCBI Taxonomy" id="392015"/>
    <lineage>
        <taxon>Bacteria</taxon>
        <taxon>Bacillati</taxon>
        <taxon>Bacillota</taxon>
        <taxon>Bacilli</taxon>
        <taxon>Bacillales</taxon>
        <taxon>Alicyclobacillaceae</taxon>
        <taxon>Alicyclobacillus</taxon>
    </lineage>
</organism>
<keyword evidence="3" id="KW-1185">Reference proteome</keyword>
<dbReference type="STRING" id="392015.SAMN05421543_102117"/>
<gene>
    <name evidence="2" type="ORF">SAMN05421543_102117</name>
</gene>
<proteinExistence type="predicted"/>
<accession>A0A1I7GBD6</accession>
<dbReference type="RefSeq" id="WP_139234535.1">
    <property type="nucleotide sequence ID" value="NZ_FPBV01000002.1"/>
</dbReference>
<dbReference type="EMBL" id="FPBV01000002">
    <property type="protein sequence ID" value="SFU45745.1"/>
    <property type="molecule type" value="Genomic_DNA"/>
</dbReference>
<feature type="compositionally biased region" description="Gly residues" evidence="1">
    <location>
        <begin position="9"/>
        <end position="21"/>
    </location>
</feature>
<reference evidence="3" key="1">
    <citation type="submission" date="2016-10" db="EMBL/GenBank/DDBJ databases">
        <authorList>
            <person name="Varghese N."/>
        </authorList>
    </citation>
    <scope>NUCLEOTIDE SEQUENCE [LARGE SCALE GENOMIC DNA]</scope>
    <source>
        <strain evidence="3">DSM 17980</strain>
    </source>
</reference>
<dbReference type="Proteomes" id="UP000183508">
    <property type="component" value="Unassembled WGS sequence"/>
</dbReference>
<protein>
    <submittedName>
        <fullName evidence="2">Uncharacterized protein</fullName>
    </submittedName>
</protein>
<feature type="compositionally biased region" description="Basic and acidic residues" evidence="1">
    <location>
        <begin position="26"/>
        <end position="43"/>
    </location>
</feature>
<evidence type="ECO:0000313" key="3">
    <source>
        <dbReference type="Proteomes" id="UP000183508"/>
    </source>
</evidence>
<evidence type="ECO:0000313" key="2">
    <source>
        <dbReference type="EMBL" id="SFU45745.1"/>
    </source>
</evidence>
<name>A0A1I7GBD6_9BACL</name>
<evidence type="ECO:0000256" key="1">
    <source>
        <dbReference type="SAM" id="MobiDB-lite"/>
    </source>
</evidence>